<comment type="caution">
    <text evidence="1">The sequence shown here is derived from an EMBL/GenBank/DDBJ whole genome shotgun (WGS) entry which is preliminary data.</text>
</comment>
<accession>A0ACA9NWD1</accession>
<gene>
    <name evidence="1" type="ORF">SPELUC_LOCUS9943</name>
</gene>
<proteinExistence type="predicted"/>
<sequence>SIHSSEEFTLNDSNHKTCNKCRFTRTRKKSKSVSSPNIENTSIEIIPIQEVSQYIMNTINDLEDCAELSLVFYIQLDEVMINDTDSNVKTITKLIIDEIEEENSYN</sequence>
<feature type="non-terminal residue" evidence="1">
    <location>
        <position position="1"/>
    </location>
</feature>
<dbReference type="EMBL" id="CAJVPW010017451">
    <property type="protein sequence ID" value="CAG8676752.1"/>
    <property type="molecule type" value="Genomic_DNA"/>
</dbReference>
<evidence type="ECO:0000313" key="1">
    <source>
        <dbReference type="EMBL" id="CAG8676752.1"/>
    </source>
</evidence>
<organism evidence="1 2">
    <name type="scientific">Cetraspora pellucida</name>
    <dbReference type="NCBI Taxonomy" id="1433469"/>
    <lineage>
        <taxon>Eukaryota</taxon>
        <taxon>Fungi</taxon>
        <taxon>Fungi incertae sedis</taxon>
        <taxon>Mucoromycota</taxon>
        <taxon>Glomeromycotina</taxon>
        <taxon>Glomeromycetes</taxon>
        <taxon>Diversisporales</taxon>
        <taxon>Gigasporaceae</taxon>
        <taxon>Cetraspora</taxon>
    </lineage>
</organism>
<dbReference type="Proteomes" id="UP000789366">
    <property type="component" value="Unassembled WGS sequence"/>
</dbReference>
<protein>
    <submittedName>
        <fullName evidence="1">11731_t:CDS:1</fullName>
    </submittedName>
</protein>
<name>A0ACA9NWD1_9GLOM</name>
<reference evidence="1" key="1">
    <citation type="submission" date="2021-06" db="EMBL/GenBank/DDBJ databases">
        <authorList>
            <person name="Kallberg Y."/>
            <person name="Tangrot J."/>
            <person name="Rosling A."/>
        </authorList>
    </citation>
    <scope>NUCLEOTIDE SEQUENCE</scope>
    <source>
        <strain evidence="1">28 12/20/2015</strain>
    </source>
</reference>
<evidence type="ECO:0000313" key="2">
    <source>
        <dbReference type="Proteomes" id="UP000789366"/>
    </source>
</evidence>
<keyword evidence="2" id="KW-1185">Reference proteome</keyword>